<dbReference type="PROSITE" id="PS50928">
    <property type="entry name" value="ABC_TM1"/>
    <property type="match status" value="1"/>
</dbReference>
<feature type="transmembrane region" description="Helical" evidence="7">
    <location>
        <begin position="72"/>
        <end position="97"/>
    </location>
</feature>
<evidence type="ECO:0000256" key="7">
    <source>
        <dbReference type="RuleBase" id="RU363032"/>
    </source>
</evidence>
<accession>A0A7X0VGD0</accession>
<dbReference type="EMBL" id="JACJVP010000032">
    <property type="protein sequence ID" value="MBB6672982.1"/>
    <property type="molecule type" value="Genomic_DNA"/>
</dbReference>
<evidence type="ECO:0000313" key="9">
    <source>
        <dbReference type="EMBL" id="MBB6672982.1"/>
    </source>
</evidence>
<keyword evidence="10" id="KW-1185">Reference proteome</keyword>
<keyword evidence="4 7" id="KW-0812">Transmembrane</keyword>
<dbReference type="InterPro" id="IPR000515">
    <property type="entry name" value="MetI-like"/>
</dbReference>
<dbReference type="RefSeq" id="WP_185670830.1">
    <property type="nucleotide sequence ID" value="NZ_JACJVP010000032.1"/>
</dbReference>
<comment type="caution">
    <text evidence="9">The sequence shown here is derived from an EMBL/GenBank/DDBJ whole genome shotgun (WGS) entry which is preliminary data.</text>
</comment>
<comment type="similarity">
    <text evidence="7">Belongs to the binding-protein-dependent transport system permease family.</text>
</comment>
<evidence type="ECO:0000313" key="10">
    <source>
        <dbReference type="Proteomes" id="UP000547209"/>
    </source>
</evidence>
<dbReference type="PANTHER" id="PTHR43227:SF11">
    <property type="entry name" value="BLL4140 PROTEIN"/>
    <property type="match status" value="1"/>
</dbReference>
<feature type="transmembrane region" description="Helical" evidence="7">
    <location>
        <begin position="264"/>
        <end position="289"/>
    </location>
</feature>
<proteinExistence type="inferred from homology"/>
<dbReference type="Proteomes" id="UP000547209">
    <property type="component" value="Unassembled WGS sequence"/>
</dbReference>
<keyword evidence="5 7" id="KW-1133">Transmembrane helix</keyword>
<keyword evidence="6 7" id="KW-0472">Membrane</keyword>
<dbReference type="CDD" id="cd06261">
    <property type="entry name" value="TM_PBP2"/>
    <property type="match status" value="1"/>
</dbReference>
<sequence length="292" mass="32364">MSRKMRESLQAYFFLSPIVIGLLIFAYYPPLRGLITAFFEWIPAGDQWKFVGFDNFARMLTDEVLIASVPNMILLMFGGLLIGVTVPFIMAELIFFVRSEKLKYYYRVMLLLPLVVPGVVGMLVWNFIYDPNIGLINSLLDAVGLEQLKHAWLSDSSTVLFALLFMGFPWAAGIGPLIYLSGLMNIPTEVIDSARLDGATGLKRVLQVDIPMVTGQIKFFVVTGMIGGLQQFGQQLVLTGGGPGYSSMVPGYHMYVQAFTYNHFGYASAIGLVLFAVAFGLTIVSMKFIKSE</sequence>
<dbReference type="PRINTS" id="PR00173">
    <property type="entry name" value="EDTRNSPORT"/>
</dbReference>
<dbReference type="InterPro" id="IPR050809">
    <property type="entry name" value="UgpAE/MalFG_permease"/>
</dbReference>
<dbReference type="GO" id="GO:0005886">
    <property type="term" value="C:plasma membrane"/>
    <property type="evidence" value="ECO:0007669"/>
    <property type="project" value="UniProtKB-SubCell"/>
</dbReference>
<evidence type="ECO:0000256" key="3">
    <source>
        <dbReference type="ARBA" id="ARBA00022475"/>
    </source>
</evidence>
<evidence type="ECO:0000259" key="8">
    <source>
        <dbReference type="PROSITE" id="PS50928"/>
    </source>
</evidence>
<keyword evidence="2 7" id="KW-0813">Transport</keyword>
<dbReference type="SUPFAM" id="SSF161098">
    <property type="entry name" value="MetI-like"/>
    <property type="match status" value="1"/>
</dbReference>
<feature type="transmembrane region" description="Helical" evidence="7">
    <location>
        <begin position="159"/>
        <end position="180"/>
    </location>
</feature>
<gene>
    <name evidence="9" type="ORF">H7C19_20075</name>
</gene>
<dbReference type="GO" id="GO:0055085">
    <property type="term" value="P:transmembrane transport"/>
    <property type="evidence" value="ECO:0007669"/>
    <property type="project" value="InterPro"/>
</dbReference>
<dbReference type="Gene3D" id="1.10.3720.10">
    <property type="entry name" value="MetI-like"/>
    <property type="match status" value="1"/>
</dbReference>
<dbReference type="PANTHER" id="PTHR43227">
    <property type="entry name" value="BLL4140 PROTEIN"/>
    <property type="match status" value="1"/>
</dbReference>
<evidence type="ECO:0000256" key="4">
    <source>
        <dbReference type="ARBA" id="ARBA00022692"/>
    </source>
</evidence>
<dbReference type="InterPro" id="IPR035906">
    <property type="entry name" value="MetI-like_sf"/>
</dbReference>
<evidence type="ECO:0000256" key="5">
    <source>
        <dbReference type="ARBA" id="ARBA00022989"/>
    </source>
</evidence>
<organism evidence="9 10">
    <name type="scientific">Cohnella nanjingensis</name>
    <dbReference type="NCBI Taxonomy" id="1387779"/>
    <lineage>
        <taxon>Bacteria</taxon>
        <taxon>Bacillati</taxon>
        <taxon>Bacillota</taxon>
        <taxon>Bacilli</taxon>
        <taxon>Bacillales</taxon>
        <taxon>Paenibacillaceae</taxon>
        <taxon>Cohnella</taxon>
    </lineage>
</organism>
<reference evidence="9 10" key="1">
    <citation type="submission" date="2020-08" db="EMBL/GenBank/DDBJ databases">
        <title>Cohnella phylogeny.</title>
        <authorList>
            <person name="Dunlap C."/>
        </authorList>
    </citation>
    <scope>NUCLEOTIDE SEQUENCE [LARGE SCALE GENOMIC DNA]</scope>
    <source>
        <strain evidence="9 10">DSM 28246</strain>
    </source>
</reference>
<feature type="domain" description="ABC transmembrane type-1" evidence="8">
    <location>
        <begin position="65"/>
        <end position="285"/>
    </location>
</feature>
<evidence type="ECO:0000256" key="6">
    <source>
        <dbReference type="ARBA" id="ARBA00023136"/>
    </source>
</evidence>
<feature type="transmembrane region" description="Helical" evidence="7">
    <location>
        <begin position="104"/>
        <end position="128"/>
    </location>
</feature>
<keyword evidence="3" id="KW-1003">Cell membrane</keyword>
<name>A0A7X0VGD0_9BACL</name>
<dbReference type="AlphaFoldDB" id="A0A7X0VGD0"/>
<feature type="transmembrane region" description="Helical" evidence="7">
    <location>
        <begin position="12"/>
        <end position="29"/>
    </location>
</feature>
<evidence type="ECO:0000256" key="1">
    <source>
        <dbReference type="ARBA" id="ARBA00004651"/>
    </source>
</evidence>
<dbReference type="Pfam" id="PF00528">
    <property type="entry name" value="BPD_transp_1"/>
    <property type="match status" value="1"/>
</dbReference>
<comment type="subcellular location">
    <subcellularLocation>
        <location evidence="1 7">Cell membrane</location>
        <topology evidence="1 7">Multi-pass membrane protein</topology>
    </subcellularLocation>
</comment>
<evidence type="ECO:0000256" key="2">
    <source>
        <dbReference type="ARBA" id="ARBA00022448"/>
    </source>
</evidence>
<protein>
    <submittedName>
        <fullName evidence="9">Sugar ABC transporter permease</fullName>
    </submittedName>
</protein>